<reference evidence="2" key="2">
    <citation type="journal article" date="2021" name="PeerJ">
        <title>Extensive microbial diversity within the chicken gut microbiome revealed by metagenomics and culture.</title>
        <authorList>
            <person name="Gilroy R."/>
            <person name="Ravi A."/>
            <person name="Getino M."/>
            <person name="Pursley I."/>
            <person name="Horton D.L."/>
            <person name="Alikhan N.F."/>
            <person name="Baker D."/>
            <person name="Gharbi K."/>
            <person name="Hall N."/>
            <person name="Watson M."/>
            <person name="Adriaenssens E.M."/>
            <person name="Foster-Nyarko E."/>
            <person name="Jarju S."/>
            <person name="Secka A."/>
            <person name="Antonio M."/>
            <person name="Oren A."/>
            <person name="Chaudhuri R.R."/>
            <person name="La Ragione R."/>
            <person name="Hildebrand F."/>
            <person name="Pallen M.J."/>
        </authorList>
    </citation>
    <scope>NUCLEOTIDE SEQUENCE</scope>
    <source>
        <strain evidence="2">ChiGjej1B1-19959</strain>
    </source>
</reference>
<feature type="chain" id="PRO_5038910645" evidence="1">
    <location>
        <begin position="26"/>
        <end position="114"/>
    </location>
</feature>
<sequence>MKKFIMGISLLLVIGLLFTACESLSDNSSTNDSYLDENGLKTQDEIVPNALLHKTEVPAGYIGIYTVEDLKNAEANADGNYILMNDLDLSSAADWDGIYINGIFDGNNYLNKLQ</sequence>
<reference evidence="2" key="1">
    <citation type="submission" date="2020-10" db="EMBL/GenBank/DDBJ databases">
        <authorList>
            <person name="Gilroy R."/>
        </authorList>
    </citation>
    <scope>NUCLEOTIDE SEQUENCE</scope>
    <source>
        <strain evidence="2">ChiGjej1B1-19959</strain>
    </source>
</reference>
<comment type="caution">
    <text evidence="2">The sequence shown here is derived from an EMBL/GenBank/DDBJ whole genome shotgun (WGS) entry which is preliminary data.</text>
</comment>
<protein>
    <submittedName>
        <fullName evidence="2">Uncharacterized protein</fullName>
    </submittedName>
</protein>
<accession>A0A9D1LEH4</accession>
<proteinExistence type="predicted"/>
<dbReference type="Proteomes" id="UP000824071">
    <property type="component" value="Unassembled WGS sequence"/>
</dbReference>
<organism evidence="2 3">
    <name type="scientific">Candidatus Fimenecus excrementigallinarum</name>
    <dbReference type="NCBI Taxonomy" id="2840816"/>
    <lineage>
        <taxon>Bacteria</taxon>
        <taxon>Bacillati</taxon>
        <taxon>Bacillota</taxon>
        <taxon>Clostridia</taxon>
        <taxon>Candidatus Fimenecus</taxon>
    </lineage>
</organism>
<name>A0A9D1LEH4_9FIRM</name>
<evidence type="ECO:0000313" key="2">
    <source>
        <dbReference type="EMBL" id="HIU35846.1"/>
    </source>
</evidence>
<dbReference type="PROSITE" id="PS51257">
    <property type="entry name" value="PROKAR_LIPOPROTEIN"/>
    <property type="match status" value="1"/>
</dbReference>
<dbReference type="EMBL" id="DVMW01000028">
    <property type="protein sequence ID" value="HIU35846.1"/>
    <property type="molecule type" value="Genomic_DNA"/>
</dbReference>
<dbReference type="AlphaFoldDB" id="A0A9D1LEH4"/>
<feature type="signal peptide" evidence="1">
    <location>
        <begin position="1"/>
        <end position="25"/>
    </location>
</feature>
<keyword evidence="1" id="KW-0732">Signal</keyword>
<gene>
    <name evidence="2" type="ORF">IAC53_04465</name>
</gene>
<evidence type="ECO:0000256" key="1">
    <source>
        <dbReference type="SAM" id="SignalP"/>
    </source>
</evidence>
<evidence type="ECO:0000313" key="3">
    <source>
        <dbReference type="Proteomes" id="UP000824071"/>
    </source>
</evidence>